<keyword evidence="1" id="KW-0812">Transmembrane</keyword>
<dbReference type="Gene3D" id="3.40.630.30">
    <property type="match status" value="1"/>
</dbReference>
<feature type="transmembrane region" description="Helical" evidence="1">
    <location>
        <begin position="66"/>
        <end position="86"/>
    </location>
</feature>
<dbReference type="Proteomes" id="UP000552709">
    <property type="component" value="Unassembled WGS sequence"/>
</dbReference>
<keyword evidence="2" id="KW-0808">Transferase</keyword>
<evidence type="ECO:0000313" key="2">
    <source>
        <dbReference type="EMBL" id="MBB5366087.1"/>
    </source>
</evidence>
<keyword evidence="2" id="KW-0012">Acyltransferase</keyword>
<keyword evidence="1" id="KW-0472">Membrane</keyword>
<dbReference type="SUPFAM" id="SSF55729">
    <property type="entry name" value="Acyl-CoA N-acyltransferases (Nat)"/>
    <property type="match status" value="1"/>
</dbReference>
<evidence type="ECO:0000313" key="3">
    <source>
        <dbReference type="Proteomes" id="UP000552709"/>
    </source>
</evidence>
<proteinExistence type="predicted"/>
<gene>
    <name evidence="2" type="ORF">HNQ08_005213</name>
</gene>
<evidence type="ECO:0000256" key="1">
    <source>
        <dbReference type="SAM" id="Phobius"/>
    </source>
</evidence>
<name>A0A7W8JZI6_9DEIO</name>
<dbReference type="RefSeq" id="WP_184137970.1">
    <property type="nucleotide sequence ID" value="NZ_JACHFL010000027.1"/>
</dbReference>
<reference evidence="2 3" key="1">
    <citation type="submission" date="2020-08" db="EMBL/GenBank/DDBJ databases">
        <title>Genomic Encyclopedia of Type Strains, Phase IV (KMG-IV): sequencing the most valuable type-strain genomes for metagenomic binning, comparative biology and taxonomic classification.</title>
        <authorList>
            <person name="Goeker M."/>
        </authorList>
    </citation>
    <scope>NUCLEOTIDE SEQUENCE [LARGE SCALE GENOMIC DNA]</scope>
    <source>
        <strain evidence="2 3">DSM 27939</strain>
    </source>
</reference>
<comment type="caution">
    <text evidence="2">The sequence shown here is derived from an EMBL/GenBank/DDBJ whole genome shotgun (WGS) entry which is preliminary data.</text>
</comment>
<accession>A0A7W8JZI6</accession>
<protein>
    <submittedName>
        <fullName evidence="2">Diamine N-acetyltransferase</fullName>
        <ecNumber evidence="2">2.3.1.57</ecNumber>
    </submittedName>
</protein>
<sequence length="130" mass="14545">MFRVHFRPITSHHLAECLALEFDEPQRAFVAPNVLSRAQAYLNSALRPFGVYDDGSLGFEAPVTPMAGFVMLQVTAGVGFVLRLMIDRRFQGRRLARVTVREAVRRLRPDPEVGVIATSHRHENQAVGSC</sequence>
<keyword evidence="1" id="KW-1133">Transmembrane helix</keyword>
<keyword evidence="3" id="KW-1185">Reference proteome</keyword>
<dbReference type="EC" id="2.3.1.57" evidence="2"/>
<dbReference type="GO" id="GO:0004145">
    <property type="term" value="F:diamine N-acetyltransferase activity"/>
    <property type="evidence" value="ECO:0007669"/>
    <property type="project" value="UniProtKB-EC"/>
</dbReference>
<organism evidence="2 3">
    <name type="scientific">Deinococcus humi</name>
    <dbReference type="NCBI Taxonomy" id="662880"/>
    <lineage>
        <taxon>Bacteria</taxon>
        <taxon>Thermotogati</taxon>
        <taxon>Deinococcota</taxon>
        <taxon>Deinococci</taxon>
        <taxon>Deinococcales</taxon>
        <taxon>Deinococcaceae</taxon>
        <taxon>Deinococcus</taxon>
    </lineage>
</organism>
<dbReference type="InterPro" id="IPR016181">
    <property type="entry name" value="Acyl_CoA_acyltransferase"/>
</dbReference>
<dbReference type="AlphaFoldDB" id="A0A7W8JZI6"/>
<dbReference type="EMBL" id="JACHFL010000027">
    <property type="protein sequence ID" value="MBB5366087.1"/>
    <property type="molecule type" value="Genomic_DNA"/>
</dbReference>